<comment type="similarity">
    <text evidence="1">Belongs to the UPF0065 (bug) family.</text>
</comment>
<feature type="chain" id="PRO_5043521673" evidence="2">
    <location>
        <begin position="25"/>
        <end position="332"/>
    </location>
</feature>
<evidence type="ECO:0000313" key="4">
    <source>
        <dbReference type="Proteomes" id="UP001244295"/>
    </source>
</evidence>
<organism evidence="3 4">
    <name type="scientific">Variovorax boronicumulans</name>
    <dbReference type="NCBI Taxonomy" id="436515"/>
    <lineage>
        <taxon>Bacteria</taxon>
        <taxon>Pseudomonadati</taxon>
        <taxon>Pseudomonadota</taxon>
        <taxon>Betaproteobacteria</taxon>
        <taxon>Burkholderiales</taxon>
        <taxon>Comamonadaceae</taxon>
        <taxon>Variovorax</taxon>
    </lineage>
</organism>
<feature type="signal peptide" evidence="2">
    <location>
        <begin position="1"/>
        <end position="24"/>
    </location>
</feature>
<dbReference type="CDD" id="cd07012">
    <property type="entry name" value="PBP2_Bug_TTT"/>
    <property type="match status" value="1"/>
</dbReference>
<proteinExistence type="inferred from homology"/>
<evidence type="ECO:0000256" key="2">
    <source>
        <dbReference type="SAM" id="SignalP"/>
    </source>
</evidence>
<dbReference type="Proteomes" id="UP001244295">
    <property type="component" value="Unassembled WGS sequence"/>
</dbReference>
<dbReference type="InterPro" id="IPR005064">
    <property type="entry name" value="BUG"/>
</dbReference>
<accession>A0AAW8DZB3</accession>
<comment type="caution">
    <text evidence="3">The sequence shown here is derived from an EMBL/GenBank/DDBJ whole genome shotgun (WGS) entry which is preliminary data.</text>
</comment>
<dbReference type="Gene3D" id="3.40.190.150">
    <property type="entry name" value="Bordetella uptake gene, domain 1"/>
    <property type="match status" value="1"/>
</dbReference>
<evidence type="ECO:0000256" key="1">
    <source>
        <dbReference type="ARBA" id="ARBA00006987"/>
    </source>
</evidence>
<reference evidence="3" key="1">
    <citation type="submission" date="2023-07" db="EMBL/GenBank/DDBJ databases">
        <title>Sorghum-associated microbial communities from plants grown in Nebraska, USA.</title>
        <authorList>
            <person name="Schachtman D."/>
        </authorList>
    </citation>
    <scope>NUCLEOTIDE SEQUENCE</scope>
    <source>
        <strain evidence="3">DS2795</strain>
    </source>
</reference>
<dbReference type="PIRSF" id="PIRSF017082">
    <property type="entry name" value="YflP"/>
    <property type="match status" value="1"/>
</dbReference>
<name>A0AAW8DZB3_9BURK</name>
<dbReference type="PANTHER" id="PTHR42928">
    <property type="entry name" value="TRICARBOXYLATE-BINDING PROTEIN"/>
    <property type="match status" value="1"/>
</dbReference>
<dbReference type="Pfam" id="PF03401">
    <property type="entry name" value="TctC"/>
    <property type="match status" value="1"/>
</dbReference>
<keyword evidence="3" id="KW-0675">Receptor</keyword>
<dbReference type="AlphaFoldDB" id="A0AAW8DZB3"/>
<dbReference type="Gene3D" id="3.40.190.10">
    <property type="entry name" value="Periplasmic binding protein-like II"/>
    <property type="match status" value="1"/>
</dbReference>
<evidence type="ECO:0000313" key="3">
    <source>
        <dbReference type="EMBL" id="MDP9924786.1"/>
    </source>
</evidence>
<dbReference type="PANTHER" id="PTHR42928:SF5">
    <property type="entry name" value="BLR1237 PROTEIN"/>
    <property type="match status" value="1"/>
</dbReference>
<dbReference type="SUPFAM" id="SSF53850">
    <property type="entry name" value="Periplasmic binding protein-like II"/>
    <property type="match status" value="1"/>
</dbReference>
<dbReference type="PROSITE" id="PS51257">
    <property type="entry name" value="PROKAR_LIPOPROTEIN"/>
    <property type="match status" value="1"/>
</dbReference>
<dbReference type="RefSeq" id="WP_307586517.1">
    <property type="nucleotide sequence ID" value="NZ_JAUSRQ010000012.1"/>
</dbReference>
<protein>
    <submittedName>
        <fullName evidence="3">Tripartite-type tricarboxylate transporter receptor subunit TctC</fullName>
    </submittedName>
</protein>
<gene>
    <name evidence="3" type="ORF">J2W25_003822</name>
</gene>
<sequence length="332" mass="35170">MSALIRFCLKASLLALCSATTLLAAPTTGAACVSRPVTLMVPYPAGGLSDVIARSIHLSLSKQLGQPVLVENLGGAGGAIAAQKVLAAPADGHMVFLGSPNEVILTPLANAAVKLRHDQFRLLGPVTFNPMVLLARKDLPAQSIDELITLARTPGGKPLSYGSVGYGSLYHFAGEDLSTRVGAAMLHVPYKGGAPLLQDMGAGLVDFTMMPWATMYRGLADQGRLKILGWVGPRREKFAPEAPAFAEGRLLKDFEYSTWAGLMVRKETPDATAVCLHQALTTTLEQPEVQQAILSTGSMPAAARTLDESAKQFAAEAARFQALAKRINLQPQ</sequence>
<dbReference type="InterPro" id="IPR042100">
    <property type="entry name" value="Bug_dom1"/>
</dbReference>
<keyword evidence="2" id="KW-0732">Signal</keyword>
<dbReference type="EMBL" id="JAUSRR010000006">
    <property type="protein sequence ID" value="MDP9924786.1"/>
    <property type="molecule type" value="Genomic_DNA"/>
</dbReference>